<proteinExistence type="predicted"/>
<comment type="caution">
    <text evidence="3">The sequence shown here is derived from an EMBL/GenBank/DDBJ whole genome shotgun (WGS) entry which is preliminary data.</text>
</comment>
<protein>
    <submittedName>
        <fullName evidence="3">Secreted protein (Por secretion system target)</fullName>
    </submittedName>
</protein>
<evidence type="ECO:0000256" key="1">
    <source>
        <dbReference type="ARBA" id="ARBA00022729"/>
    </source>
</evidence>
<organism evidence="3 4">
    <name type="scientific">Nonlabens dokdonensis</name>
    <dbReference type="NCBI Taxonomy" id="328515"/>
    <lineage>
        <taxon>Bacteria</taxon>
        <taxon>Pseudomonadati</taxon>
        <taxon>Bacteroidota</taxon>
        <taxon>Flavobacteriia</taxon>
        <taxon>Flavobacteriales</taxon>
        <taxon>Flavobacteriaceae</taxon>
        <taxon>Nonlabens</taxon>
    </lineage>
</organism>
<keyword evidence="4" id="KW-1185">Reference proteome</keyword>
<reference evidence="3 4" key="1">
    <citation type="submission" date="2018-06" db="EMBL/GenBank/DDBJ databases">
        <title>Genomic Encyclopedia of Archaeal and Bacterial Type Strains, Phase II (KMG-II): from individual species to whole genera.</title>
        <authorList>
            <person name="Goeker M."/>
        </authorList>
    </citation>
    <scope>NUCLEOTIDE SEQUENCE [LARGE SCALE GENOMIC DNA]</scope>
    <source>
        <strain evidence="3 4">DSM 17205</strain>
    </source>
</reference>
<dbReference type="RefSeq" id="WP_015363217.1">
    <property type="nucleotide sequence ID" value="NZ_QKZR01000003.1"/>
</dbReference>
<dbReference type="NCBIfam" id="TIGR04183">
    <property type="entry name" value="Por_Secre_tail"/>
    <property type="match status" value="1"/>
</dbReference>
<dbReference type="Proteomes" id="UP000248584">
    <property type="component" value="Unassembled WGS sequence"/>
</dbReference>
<evidence type="ECO:0000313" key="3">
    <source>
        <dbReference type="EMBL" id="PZX39743.1"/>
    </source>
</evidence>
<name>A0ABX5PX43_9FLAO</name>
<gene>
    <name evidence="3" type="ORF">LX97_02100</name>
</gene>
<keyword evidence="1" id="KW-0732">Signal</keyword>
<dbReference type="EMBL" id="QKZR01000003">
    <property type="protein sequence ID" value="PZX39743.1"/>
    <property type="molecule type" value="Genomic_DNA"/>
</dbReference>
<evidence type="ECO:0000259" key="2">
    <source>
        <dbReference type="Pfam" id="PF18962"/>
    </source>
</evidence>
<dbReference type="Pfam" id="PF18962">
    <property type="entry name" value="Por_Secre_tail"/>
    <property type="match status" value="1"/>
</dbReference>
<accession>A0ABX5PX43</accession>
<sequence>MKLTLLSLILLLGFIGFSQNTLTQSTWYFTELVQGTTVTTQPILFRNVGTTLLFDTATSFETYAYNDINGDVTFDNNNTEFTLNFGTATLAFANDPVIDSFDQEYTQFFLAYPGQIFTYSVVTLGNITTLRITNPTGKVAVYRNLPLSETSFQLSSTDIFLSPSTDQILIDANEIPLNLLSYELFDLSGKKVLSAQKIENDQINISSLKNGFYIFKLKNNDGNVKTFKFSK</sequence>
<dbReference type="InterPro" id="IPR026444">
    <property type="entry name" value="Secre_tail"/>
</dbReference>
<feature type="domain" description="Secretion system C-terminal sorting" evidence="2">
    <location>
        <begin position="162"/>
        <end position="224"/>
    </location>
</feature>
<evidence type="ECO:0000313" key="4">
    <source>
        <dbReference type="Proteomes" id="UP000248584"/>
    </source>
</evidence>